<evidence type="ECO:0000259" key="2">
    <source>
        <dbReference type="Pfam" id="PF13873"/>
    </source>
</evidence>
<dbReference type="Proteomes" id="UP000005408">
    <property type="component" value="Unassembled WGS sequence"/>
</dbReference>
<evidence type="ECO:0000256" key="1">
    <source>
        <dbReference type="SAM" id="MobiDB-lite"/>
    </source>
</evidence>
<evidence type="ECO:0000313" key="3">
    <source>
        <dbReference type="EnsemblMetazoa" id="G2620.1:cds"/>
    </source>
</evidence>
<feature type="compositionally biased region" description="Basic and acidic residues" evidence="1">
    <location>
        <begin position="45"/>
        <end position="54"/>
    </location>
</feature>
<evidence type="ECO:0000313" key="4">
    <source>
        <dbReference type="Proteomes" id="UP000005408"/>
    </source>
</evidence>
<dbReference type="EnsemblMetazoa" id="G2620.1">
    <property type="protein sequence ID" value="G2620.1:cds"/>
    <property type="gene ID" value="G2620"/>
</dbReference>
<feature type="domain" description="Myb/SANT-like DNA-binding" evidence="2">
    <location>
        <begin position="3"/>
        <end position="47"/>
    </location>
</feature>
<sequence>MIHKKNFEWENLAKEFNSRNGVNIRTSTQLNSLWKNLKSRSKSAVAKERRERSKTGGGVVEGTIDKLSSSVREIIPQQINSCENAFDDDAELHGDIDNFNESPGSTSSSACNQQPPEKILL</sequence>
<feature type="region of interest" description="Disordered" evidence="1">
    <location>
        <begin position="42"/>
        <end position="61"/>
    </location>
</feature>
<dbReference type="AlphaFoldDB" id="A0A8W8L723"/>
<feature type="compositionally biased region" description="Polar residues" evidence="1">
    <location>
        <begin position="99"/>
        <end position="115"/>
    </location>
</feature>
<protein>
    <recommendedName>
        <fullName evidence="2">Myb/SANT-like DNA-binding domain-containing protein</fullName>
    </recommendedName>
</protein>
<reference evidence="3" key="1">
    <citation type="submission" date="2022-08" db="UniProtKB">
        <authorList>
            <consortium name="EnsemblMetazoa"/>
        </authorList>
    </citation>
    <scope>IDENTIFICATION</scope>
    <source>
        <strain evidence="3">05x7-T-G4-1.051#20</strain>
    </source>
</reference>
<keyword evidence="4" id="KW-1185">Reference proteome</keyword>
<dbReference type="PANTHER" id="PTHR21411:SF0">
    <property type="entry name" value="REGULATORY PROTEIN ZESTE"/>
    <property type="match status" value="1"/>
</dbReference>
<name>A0A8W8L723_MAGGI</name>
<dbReference type="InterPro" id="IPR028002">
    <property type="entry name" value="Myb_DNA-bind_5"/>
</dbReference>
<organism evidence="3 4">
    <name type="scientific">Magallana gigas</name>
    <name type="common">Pacific oyster</name>
    <name type="synonym">Crassostrea gigas</name>
    <dbReference type="NCBI Taxonomy" id="29159"/>
    <lineage>
        <taxon>Eukaryota</taxon>
        <taxon>Metazoa</taxon>
        <taxon>Spiralia</taxon>
        <taxon>Lophotrochozoa</taxon>
        <taxon>Mollusca</taxon>
        <taxon>Bivalvia</taxon>
        <taxon>Autobranchia</taxon>
        <taxon>Pteriomorphia</taxon>
        <taxon>Ostreida</taxon>
        <taxon>Ostreoidea</taxon>
        <taxon>Ostreidae</taxon>
        <taxon>Magallana</taxon>
    </lineage>
</organism>
<feature type="region of interest" description="Disordered" evidence="1">
    <location>
        <begin position="90"/>
        <end position="121"/>
    </location>
</feature>
<proteinExistence type="predicted"/>
<accession>A0A8W8L723</accession>
<dbReference type="PANTHER" id="PTHR21411">
    <property type="entry name" value="APONTIC"/>
    <property type="match status" value="1"/>
</dbReference>
<dbReference type="Pfam" id="PF13873">
    <property type="entry name" value="Myb_DNA-bind_5"/>
    <property type="match status" value="1"/>
</dbReference>